<proteinExistence type="predicted"/>
<evidence type="ECO:0000256" key="1">
    <source>
        <dbReference type="SAM" id="Phobius"/>
    </source>
</evidence>
<dbReference type="RefSeq" id="WP_053223450.1">
    <property type="nucleotide sequence ID" value="NZ_JSVA01000009.1"/>
</dbReference>
<reference evidence="3" key="1">
    <citation type="submission" date="2014-11" db="EMBL/GenBank/DDBJ databases">
        <title>Genome sequencing of Roseivirga sp. D-25.</title>
        <authorList>
            <person name="Selvaratnam C."/>
            <person name="Thevarajoo S."/>
            <person name="Goh K.M."/>
            <person name="Eee R."/>
            <person name="Chan K.-G."/>
            <person name="Chong C.S."/>
        </authorList>
    </citation>
    <scope>NUCLEOTIDE SEQUENCE [LARGE SCALE GENOMIC DNA]</scope>
    <source>
        <strain evidence="3">D-25</strain>
    </source>
</reference>
<keyword evidence="1" id="KW-1133">Transmembrane helix</keyword>
<dbReference type="OrthoDB" id="1454058at2"/>
<accession>A0A0L8AKV5</accession>
<feature type="transmembrane region" description="Helical" evidence="1">
    <location>
        <begin position="6"/>
        <end position="21"/>
    </location>
</feature>
<name>A0A0L8AKV5_9BACT</name>
<dbReference type="Proteomes" id="UP000036908">
    <property type="component" value="Unassembled WGS sequence"/>
</dbReference>
<sequence length="190" mass="22280">MSEFWINILVTLVVGTLLFYWQERVKKKLEREGKELQADLDKVVNESNVRFSQAYSIRTVAMRELYKKLVQTESALKKFITPGSSFGKNEKDELRENTKASITLFEEFYFQNAILFNVETCTSIEKIIELLNEIYFGYGIMKDIATTVQNEKKVELQDDFRKKCDLTFQKLIPNLKNNLKKTFRAEFGIT</sequence>
<protein>
    <submittedName>
        <fullName evidence="2">Uncharacterized protein</fullName>
    </submittedName>
</protein>
<evidence type="ECO:0000313" key="2">
    <source>
        <dbReference type="EMBL" id="KOF03014.1"/>
    </source>
</evidence>
<dbReference type="AlphaFoldDB" id="A0A0L8AKV5"/>
<keyword evidence="1" id="KW-0812">Transmembrane</keyword>
<dbReference type="PATRIC" id="fig|1566026.4.peg.3704"/>
<gene>
    <name evidence="2" type="ORF">OB69_09340</name>
</gene>
<dbReference type="EMBL" id="JSVA01000009">
    <property type="protein sequence ID" value="KOF03014.1"/>
    <property type="molecule type" value="Genomic_DNA"/>
</dbReference>
<comment type="caution">
    <text evidence="2">The sequence shown here is derived from an EMBL/GenBank/DDBJ whole genome shotgun (WGS) entry which is preliminary data.</text>
</comment>
<keyword evidence="3" id="KW-1185">Reference proteome</keyword>
<organism evidence="2 3">
    <name type="scientific">Roseivirga seohaensis subsp. aquiponti</name>
    <dbReference type="NCBI Taxonomy" id="1566026"/>
    <lineage>
        <taxon>Bacteria</taxon>
        <taxon>Pseudomonadati</taxon>
        <taxon>Bacteroidota</taxon>
        <taxon>Cytophagia</taxon>
        <taxon>Cytophagales</taxon>
        <taxon>Roseivirgaceae</taxon>
        <taxon>Roseivirga</taxon>
    </lineage>
</organism>
<keyword evidence="1" id="KW-0472">Membrane</keyword>
<evidence type="ECO:0000313" key="3">
    <source>
        <dbReference type="Proteomes" id="UP000036908"/>
    </source>
</evidence>